<dbReference type="OrthoDB" id="1002470at2759"/>
<keyword evidence="2" id="KW-1185">Reference proteome</keyword>
<gene>
    <name evidence="1" type="ORF">J1N35_021549</name>
</gene>
<evidence type="ECO:0000313" key="2">
    <source>
        <dbReference type="Proteomes" id="UP000828251"/>
    </source>
</evidence>
<accession>A0A9D4A1E8</accession>
<dbReference type="EMBL" id="JAIQCV010000007">
    <property type="protein sequence ID" value="KAH1081788.1"/>
    <property type="molecule type" value="Genomic_DNA"/>
</dbReference>
<comment type="caution">
    <text evidence="1">The sequence shown here is derived from an EMBL/GenBank/DDBJ whole genome shotgun (WGS) entry which is preliminary data.</text>
</comment>
<evidence type="ECO:0008006" key="3">
    <source>
        <dbReference type="Google" id="ProtNLM"/>
    </source>
</evidence>
<evidence type="ECO:0000313" key="1">
    <source>
        <dbReference type="EMBL" id="KAH1081788.1"/>
    </source>
</evidence>
<name>A0A9D4A1E8_9ROSI</name>
<protein>
    <recommendedName>
        <fullName evidence="3">Reverse transcriptase zinc-binding domain-containing protein</fullName>
    </recommendedName>
</protein>
<dbReference type="Proteomes" id="UP000828251">
    <property type="component" value="Unassembled WGS sequence"/>
</dbReference>
<reference evidence="1 2" key="1">
    <citation type="journal article" date="2021" name="Plant Biotechnol. J.">
        <title>Multi-omics assisted identification of the key and species-specific regulatory components of drought-tolerant mechanisms in Gossypium stocksii.</title>
        <authorList>
            <person name="Yu D."/>
            <person name="Ke L."/>
            <person name="Zhang D."/>
            <person name="Wu Y."/>
            <person name="Sun Y."/>
            <person name="Mei J."/>
            <person name="Sun J."/>
            <person name="Sun Y."/>
        </authorList>
    </citation>
    <scope>NUCLEOTIDE SEQUENCE [LARGE SCALE GENOMIC DNA]</scope>
    <source>
        <strain evidence="2">cv. E1</strain>
        <tissue evidence="1">Leaf</tissue>
    </source>
</reference>
<dbReference type="AlphaFoldDB" id="A0A9D4A1E8"/>
<sequence>MNNDGNCILSGREKESRDHLFFDCDFSKVVWKEILRLRQLQRNVMGWHQGLHWALERLKRKSLITLILKLAWIWKERNKRLFQGLQKIEEDIVKS</sequence>
<proteinExistence type="predicted"/>
<organism evidence="1 2">
    <name type="scientific">Gossypium stocksii</name>
    <dbReference type="NCBI Taxonomy" id="47602"/>
    <lineage>
        <taxon>Eukaryota</taxon>
        <taxon>Viridiplantae</taxon>
        <taxon>Streptophyta</taxon>
        <taxon>Embryophyta</taxon>
        <taxon>Tracheophyta</taxon>
        <taxon>Spermatophyta</taxon>
        <taxon>Magnoliopsida</taxon>
        <taxon>eudicotyledons</taxon>
        <taxon>Gunneridae</taxon>
        <taxon>Pentapetalae</taxon>
        <taxon>rosids</taxon>
        <taxon>malvids</taxon>
        <taxon>Malvales</taxon>
        <taxon>Malvaceae</taxon>
        <taxon>Malvoideae</taxon>
        <taxon>Gossypium</taxon>
    </lineage>
</organism>